<proteinExistence type="predicted"/>
<gene>
    <name evidence="6" type="ORF">GJ744_001142</name>
</gene>
<dbReference type="CDD" id="cd05918">
    <property type="entry name" value="A_NRPS_SidN3_like"/>
    <property type="match status" value="2"/>
</dbReference>
<dbReference type="PANTHER" id="PTHR45527:SF1">
    <property type="entry name" value="FATTY ACID SYNTHASE"/>
    <property type="match status" value="1"/>
</dbReference>
<keyword evidence="7" id="KW-1185">Reference proteome</keyword>
<dbReference type="Pfam" id="PF00550">
    <property type="entry name" value="PP-binding"/>
    <property type="match status" value="2"/>
</dbReference>
<dbReference type="InterPro" id="IPR001242">
    <property type="entry name" value="Condensation_dom"/>
</dbReference>
<dbReference type="PROSITE" id="PS50075">
    <property type="entry name" value="CARRIER"/>
    <property type="match status" value="1"/>
</dbReference>
<feature type="domain" description="Carrier" evidence="5">
    <location>
        <begin position="1608"/>
        <end position="1684"/>
    </location>
</feature>
<dbReference type="InterPro" id="IPR000873">
    <property type="entry name" value="AMP-dep_synth/lig_dom"/>
</dbReference>
<evidence type="ECO:0000313" key="6">
    <source>
        <dbReference type="EMBL" id="KAF7505213.1"/>
    </source>
</evidence>
<name>A0A8H7E221_9EURO</name>
<evidence type="ECO:0000256" key="4">
    <source>
        <dbReference type="SAM" id="MobiDB-lite"/>
    </source>
</evidence>
<reference evidence="6" key="1">
    <citation type="submission" date="2020-02" db="EMBL/GenBank/DDBJ databases">
        <authorList>
            <person name="Palmer J.M."/>
        </authorList>
    </citation>
    <scope>NUCLEOTIDE SEQUENCE</scope>
    <source>
        <strain evidence="6">EPUS1.4</strain>
        <tissue evidence="6">Thallus</tissue>
    </source>
</reference>
<dbReference type="EMBL" id="JAACFV010000115">
    <property type="protein sequence ID" value="KAF7505213.1"/>
    <property type="molecule type" value="Genomic_DNA"/>
</dbReference>
<dbReference type="Pfam" id="PF00668">
    <property type="entry name" value="Condensation"/>
    <property type="match status" value="2"/>
</dbReference>
<feature type="region of interest" description="Disordered" evidence="4">
    <location>
        <begin position="548"/>
        <end position="575"/>
    </location>
</feature>
<dbReference type="Pfam" id="PF13193">
    <property type="entry name" value="AMP-binding_C"/>
    <property type="match status" value="1"/>
</dbReference>
<organism evidence="6 7">
    <name type="scientific">Endocarpon pusillum</name>
    <dbReference type="NCBI Taxonomy" id="364733"/>
    <lineage>
        <taxon>Eukaryota</taxon>
        <taxon>Fungi</taxon>
        <taxon>Dikarya</taxon>
        <taxon>Ascomycota</taxon>
        <taxon>Pezizomycotina</taxon>
        <taxon>Eurotiomycetes</taxon>
        <taxon>Chaetothyriomycetidae</taxon>
        <taxon>Verrucariales</taxon>
        <taxon>Verrucariaceae</taxon>
        <taxon>Endocarpon</taxon>
    </lineage>
</organism>
<dbReference type="InterPro" id="IPR042099">
    <property type="entry name" value="ANL_N_sf"/>
</dbReference>
<evidence type="ECO:0000256" key="1">
    <source>
        <dbReference type="ARBA" id="ARBA00022450"/>
    </source>
</evidence>
<dbReference type="GO" id="GO:0031177">
    <property type="term" value="F:phosphopantetheine binding"/>
    <property type="evidence" value="ECO:0007669"/>
    <property type="project" value="TreeGrafter"/>
</dbReference>
<dbReference type="InterPro" id="IPR023213">
    <property type="entry name" value="CAT-like_dom_sf"/>
</dbReference>
<evidence type="ECO:0000313" key="7">
    <source>
        <dbReference type="Proteomes" id="UP000606974"/>
    </source>
</evidence>
<dbReference type="Pfam" id="PF00501">
    <property type="entry name" value="AMP-binding"/>
    <property type="match status" value="2"/>
</dbReference>
<dbReference type="InterPro" id="IPR020845">
    <property type="entry name" value="AMP-binding_CS"/>
</dbReference>
<accession>A0A8H7E221</accession>
<dbReference type="InterPro" id="IPR036736">
    <property type="entry name" value="ACP-like_sf"/>
</dbReference>
<evidence type="ECO:0000259" key="5">
    <source>
        <dbReference type="PROSITE" id="PS50075"/>
    </source>
</evidence>
<dbReference type="InterPro" id="IPR009081">
    <property type="entry name" value="PP-bd_ACP"/>
</dbReference>
<dbReference type="Proteomes" id="UP000606974">
    <property type="component" value="Unassembled WGS sequence"/>
</dbReference>
<dbReference type="InterPro" id="IPR010071">
    <property type="entry name" value="AA_adenyl_dom"/>
</dbReference>
<sequence length="2140" mass="235473">MKFHTVDVSTKSDISKEHKIVIELNLVSYNDGVYTSRPPQATTKSRSSPAKLVHSLFERTAESTPNAIAVQFEHGPRMTYQELNETANRVARQLVCGRGIFVPIVVQRSVNLVISLLAVMKAGAAYILLSPDAPNDRNKFIIEDARAPFVITDETTTGRFSKLNEISIEDLLAQSEQNNTSNLNIHQASNDHAYVIYTSGTTGRPKGVLLSHRAACCGLSALPAPEPSQPLRQLLCHSPNFSAAQRTILGTLTRGGTLCLASKESLTLHLHDTITDMAITTLEITPSMLKLIDPNTVPDTVKRISLGGEIVNPSLVDLWAGRVELVSAYGLSECTQLNMRQKLSPGENTRVIGKPSDTTTAYVLAPDSTAALPPRIAGELCLAGPQLADGYLNLHEKTQEVFIPNPFGAGKLYRTGDMVIADENGTIEIIGRIDQQTKIDGQRVEPNESNSILQVCHGVITSSVVSATVLNRRALVAVIVPERDRKWKPLVRELRSRLRESLPSYAVPTYWVQRDELPLNVSGKVDIAALVKEVEGLGEDGLMSGFITPPMTPPATPPPATPQPATPPPATPPPIDWLGSETTKVLADVLGISPAFIDLESSFQELGGTSLNAIVASSALRRANIKIAVPDILQSASLIEMFSRHDKSAVTDVEVPSPYSLLPKNVDLNIVDLEDAFPVTPLQEGILTDSMLGRANYVYQRVYKIQGVTLSQVRSALETVIARSNMLRSNFVPWKRTFLQTVNRSIHLPWKTMESSTFESYLQESANEEMSLDEPLIRAAVVKGDLLVLDMHHALFDHWSSQYLFADAISILQGQEPIPRAPFSTYVAYQQKQHNEEAKAFWKDYLTAAEGSILEIPASNEASLPLAVMSSFAVLPSEFCNANGITLGALFHAAWALTLSIQSKKSDVVFMTGFSGRDANIEDILTLDGPTLCIVPMRVCIDESLSAVGFAKAVQDNLWTLSKFAHSGLRNALTDGGLNANTFNTMINILVSQQSVPEDSPLVPVMTHSDNFTQYPTIEIIGNEPTEAKLLVQSSANVQAAQSIIDCFANIVDAMVANPNDLISELPLTSNTHEISATRIEEQRFGLAHKAFEEYAAANPSKLAIRSTNGSMLSYAEMNAKANSFANWLVQHGVRHGEMIPLYMEKSEMTLISIFAILKAGASFTPLDPHNPHDRNSFIINEVRAVRVITDVKNHEAALAFGIDSIMPEQMDLDANTARPPVVSELSGDSTIYAIFTSGSTGMPKGVLVTHSAVTASTEGMIEATKVTSDWNALWVLNYVFDASYYDVFTIFTAGGTLCLAPQDEVLQNLAEYINSLEIEQVMLTPTITKLIRGGHSQVPRLKVLNVCGERIDMNILEWAKSVDVYNGYGPTEATILMTVSKVEPNGSLNSVGFPLKHASSFILPAEGGSLEPVAHGTIGELCVTGPHLAKGYMNKPEQTSAVFVQGKDGKVFYRTGDLARWNDDGSLECFGRKDYQIKLNGLRIELGEIENAIIRTEEVEACVVSVAEVQGKDQLVAFCIFKGDHQPGMGGPLPAGGRLEKVKELMPKLTTISHYMMPAVFLPFGSFPTLPSGKANRKELVALVKRMPKAEVAGYIPMDEVQGDFLPVSTEKEIVMQKAWATVLDEPEQSIGANSAFLALGGDSISAINVVAACRKLSYAITVSNILSNPTLVEQAKHLKRMGRQEPLEEVRYEVPQSVSSALNKSDLDADRDVEVIYPAGPGQAEFLTQGHTKHQFWNLTACRELPQDFDLNHWLETTKALTARNQIMRTMYFQASEDAGSWYQIVLKGSNLNYERVLYSTEAEKIRYMEELRDSMFQFGKANIKYRLVESLVDGSRTLCIKVDHGSYDGTLLRIFDEQFTALARGESHLPAVHSFRQFVNWIHRSDRNAALEYWKKSLGDYNPTHKLPLQPVTDRLKFAEVRADVDTIAFRLGVTASTVFQAAYSLVAGQLSSTNDVIVDNLLTGRNADVENPQLINGTCANFLPFRQRLQGSDSVQQFLKDTQDLFWDTTEHGTVGLHDIYQALGQDRQKYSAKMLYCFQPFEPAPASTKMNHMRWIVMAQSKVYMTINYSLMVEVQKTLTGYRFKLQYDSAALSEEQAGLVVQLFNEILNKMGQVEVKMKDLMSLPSTLAGLWRL</sequence>
<dbReference type="InterPro" id="IPR025110">
    <property type="entry name" value="AMP-bd_C"/>
</dbReference>
<dbReference type="InterPro" id="IPR045851">
    <property type="entry name" value="AMP-bd_C_sf"/>
</dbReference>
<dbReference type="NCBIfam" id="TIGR01733">
    <property type="entry name" value="AA-adenyl-dom"/>
    <property type="match status" value="2"/>
</dbReference>
<dbReference type="Gene3D" id="3.40.50.12780">
    <property type="entry name" value="N-terminal domain of ligase-like"/>
    <property type="match status" value="2"/>
</dbReference>
<dbReference type="GO" id="GO:0043041">
    <property type="term" value="P:amino acid activation for nonribosomal peptide biosynthetic process"/>
    <property type="evidence" value="ECO:0007669"/>
    <property type="project" value="TreeGrafter"/>
</dbReference>
<dbReference type="FunFam" id="3.30.300.30:FF:000015">
    <property type="entry name" value="Nonribosomal peptide synthase SidD"/>
    <property type="match status" value="1"/>
</dbReference>
<feature type="compositionally biased region" description="Pro residues" evidence="4">
    <location>
        <begin position="550"/>
        <end position="575"/>
    </location>
</feature>
<dbReference type="SUPFAM" id="SSF56801">
    <property type="entry name" value="Acetyl-CoA synthetase-like"/>
    <property type="match status" value="2"/>
</dbReference>
<dbReference type="SUPFAM" id="SSF47336">
    <property type="entry name" value="ACP-like"/>
    <property type="match status" value="2"/>
</dbReference>
<dbReference type="OrthoDB" id="416786at2759"/>
<dbReference type="GO" id="GO:0005737">
    <property type="term" value="C:cytoplasm"/>
    <property type="evidence" value="ECO:0007669"/>
    <property type="project" value="TreeGrafter"/>
</dbReference>
<keyword evidence="3" id="KW-0436">Ligase</keyword>
<dbReference type="GO" id="GO:0044550">
    <property type="term" value="P:secondary metabolite biosynthetic process"/>
    <property type="evidence" value="ECO:0007669"/>
    <property type="project" value="TreeGrafter"/>
</dbReference>
<dbReference type="Gene3D" id="1.10.1200.10">
    <property type="entry name" value="ACP-like"/>
    <property type="match status" value="2"/>
</dbReference>
<protein>
    <recommendedName>
        <fullName evidence="5">Carrier domain-containing protein</fullName>
    </recommendedName>
</protein>
<dbReference type="Gene3D" id="3.30.300.30">
    <property type="match status" value="2"/>
</dbReference>
<keyword evidence="1" id="KW-0596">Phosphopantetheine</keyword>
<dbReference type="GO" id="GO:0016874">
    <property type="term" value="F:ligase activity"/>
    <property type="evidence" value="ECO:0007669"/>
    <property type="project" value="UniProtKB-KW"/>
</dbReference>
<dbReference type="Gene3D" id="3.30.559.30">
    <property type="entry name" value="Nonribosomal peptide synthetase, condensation domain"/>
    <property type="match status" value="2"/>
</dbReference>
<dbReference type="SUPFAM" id="SSF52777">
    <property type="entry name" value="CoA-dependent acyltransferases"/>
    <property type="match status" value="4"/>
</dbReference>
<keyword evidence="2" id="KW-0597">Phosphoprotein</keyword>
<comment type="caution">
    <text evidence="6">The sequence shown here is derived from an EMBL/GenBank/DDBJ whole genome shotgun (WGS) entry which is preliminary data.</text>
</comment>
<dbReference type="Gene3D" id="3.30.559.10">
    <property type="entry name" value="Chloramphenicol acetyltransferase-like domain"/>
    <property type="match status" value="2"/>
</dbReference>
<dbReference type="PANTHER" id="PTHR45527">
    <property type="entry name" value="NONRIBOSOMAL PEPTIDE SYNTHETASE"/>
    <property type="match status" value="1"/>
</dbReference>
<evidence type="ECO:0000256" key="2">
    <source>
        <dbReference type="ARBA" id="ARBA00022553"/>
    </source>
</evidence>
<dbReference type="PROSITE" id="PS00455">
    <property type="entry name" value="AMP_BINDING"/>
    <property type="match status" value="1"/>
</dbReference>
<evidence type="ECO:0000256" key="3">
    <source>
        <dbReference type="ARBA" id="ARBA00022598"/>
    </source>
</evidence>